<dbReference type="FunFam" id="3.40.50.720:FF:000084">
    <property type="entry name" value="Short-chain dehydrogenase reductase"/>
    <property type="match status" value="1"/>
</dbReference>
<comment type="caution">
    <text evidence="7">The sequence shown here is derived from an EMBL/GenBank/DDBJ whole genome shotgun (WGS) entry which is preliminary data.</text>
</comment>
<keyword evidence="2" id="KW-0058">Aromatic hydrocarbons catabolism</keyword>
<dbReference type="CDD" id="cd05233">
    <property type="entry name" value="SDR_c"/>
    <property type="match status" value="1"/>
</dbReference>
<keyword evidence="3" id="KW-0560">Oxidoreductase</keyword>
<dbReference type="EMBL" id="JACHNL010000011">
    <property type="protein sequence ID" value="MBB4725594.1"/>
    <property type="molecule type" value="Genomic_DNA"/>
</dbReference>
<comment type="similarity">
    <text evidence="1">Belongs to the short-chain dehydrogenases/reductases (SDR) family.</text>
</comment>
<evidence type="ECO:0000313" key="8">
    <source>
        <dbReference type="Proteomes" id="UP000576603"/>
    </source>
</evidence>
<dbReference type="SUPFAM" id="SSF51735">
    <property type="entry name" value="NAD(P)-binding Rossmann-fold domains"/>
    <property type="match status" value="1"/>
</dbReference>
<dbReference type="SMART" id="SM00822">
    <property type="entry name" value="PKS_KR"/>
    <property type="match status" value="1"/>
</dbReference>
<feature type="region of interest" description="Disordered" evidence="5">
    <location>
        <begin position="1"/>
        <end position="21"/>
    </location>
</feature>
<dbReference type="Pfam" id="PF13561">
    <property type="entry name" value="adh_short_C2"/>
    <property type="match status" value="1"/>
</dbReference>
<evidence type="ECO:0000259" key="6">
    <source>
        <dbReference type="SMART" id="SM00822"/>
    </source>
</evidence>
<dbReference type="InterPro" id="IPR057326">
    <property type="entry name" value="KR_dom"/>
</dbReference>
<keyword evidence="4" id="KW-0520">NAD</keyword>
<protein>
    <submittedName>
        <fullName evidence="7">NAD(P)-dependent dehydrogenase (Short-subunit alcohol dehydrogenase family)</fullName>
    </submittedName>
</protein>
<dbReference type="PROSITE" id="PS00061">
    <property type="entry name" value="ADH_SHORT"/>
    <property type="match status" value="1"/>
</dbReference>
<dbReference type="InterPro" id="IPR020904">
    <property type="entry name" value="Sc_DH/Rdtase_CS"/>
</dbReference>
<organism evidence="7 8">
    <name type="scientific">Xanthomonas euvesicatoria</name>
    <dbReference type="NCBI Taxonomy" id="456327"/>
    <lineage>
        <taxon>Bacteria</taxon>
        <taxon>Pseudomonadati</taxon>
        <taxon>Pseudomonadota</taxon>
        <taxon>Gammaproteobacteria</taxon>
        <taxon>Lysobacterales</taxon>
        <taxon>Lysobacteraceae</taxon>
        <taxon>Xanthomonas</taxon>
    </lineage>
</organism>
<evidence type="ECO:0000313" key="7">
    <source>
        <dbReference type="EMBL" id="MBB4725594.1"/>
    </source>
</evidence>
<evidence type="ECO:0000256" key="2">
    <source>
        <dbReference type="ARBA" id="ARBA00022797"/>
    </source>
</evidence>
<feature type="domain" description="Ketoreductase" evidence="6">
    <location>
        <begin position="61"/>
        <end position="235"/>
    </location>
</feature>
<evidence type="ECO:0000256" key="1">
    <source>
        <dbReference type="ARBA" id="ARBA00006484"/>
    </source>
</evidence>
<dbReference type="PRINTS" id="PR00081">
    <property type="entry name" value="GDHRDH"/>
</dbReference>
<accession>A0AAW3UBR6</accession>
<evidence type="ECO:0000256" key="4">
    <source>
        <dbReference type="ARBA" id="ARBA00023027"/>
    </source>
</evidence>
<feature type="compositionally biased region" description="Basic and acidic residues" evidence="5">
    <location>
        <begin position="9"/>
        <end position="19"/>
    </location>
</feature>
<dbReference type="GO" id="GO:0016491">
    <property type="term" value="F:oxidoreductase activity"/>
    <property type="evidence" value="ECO:0007669"/>
    <property type="project" value="UniProtKB-KW"/>
</dbReference>
<dbReference type="Gene3D" id="3.40.50.720">
    <property type="entry name" value="NAD(P)-binding Rossmann-like Domain"/>
    <property type="match status" value="1"/>
</dbReference>
<dbReference type="PANTHER" id="PTHR43943">
    <property type="entry name" value="DEHYDROGENASE/REDUCTASE (SDR FAMILY) MEMBER 4"/>
    <property type="match status" value="1"/>
</dbReference>
<sequence>MIAPSRAPDYSHREIKNQRYADLSPQRGSIDCLQRENSAQEANTMHVQDLANIHPTKHDGKIALVTGGSSGIGLAAARRLALEGATLVISGRRQQELDRAVVEIGHGATAVRADISVGAELDAVMDVIATAHGRLDLLLANAGGGEFAPIESITEAGFDKYFDINVKGTLLTVQKALPLMRAGSAIVVTGSIAANQGVANFGVYAATKAALRSFVRTWASELKGRDIRINLIAPGVVVTPAYKSELGMSDEDIDAYLAEIQLKAPLGRAASPDEMAKAMSFLASDDASYITGIELTVDGGLTQI</sequence>
<dbReference type="Proteomes" id="UP000576603">
    <property type="component" value="Unassembled WGS sequence"/>
</dbReference>
<evidence type="ECO:0000256" key="5">
    <source>
        <dbReference type="SAM" id="MobiDB-lite"/>
    </source>
</evidence>
<dbReference type="PANTHER" id="PTHR43943:SF17">
    <property type="entry name" value="3-PHENYLPROPIONATE-DIHYDRODIOL_CINNAMIC ACID-DIHYDRODIOL DEHYDROGENASE"/>
    <property type="match status" value="1"/>
</dbReference>
<dbReference type="InterPro" id="IPR002347">
    <property type="entry name" value="SDR_fam"/>
</dbReference>
<dbReference type="InterPro" id="IPR036291">
    <property type="entry name" value="NAD(P)-bd_dom_sf"/>
</dbReference>
<gene>
    <name evidence="7" type="ORF">FHY32_003997</name>
</gene>
<name>A0AAW3UBR6_XANEU</name>
<proteinExistence type="inferred from homology"/>
<dbReference type="AlphaFoldDB" id="A0AAW3UBR6"/>
<reference evidence="7 8" key="1">
    <citation type="submission" date="2020-08" db="EMBL/GenBank/DDBJ databases">
        <title>Studying the diversity of plant-associated saprophytic bacteria and their role in host health and plant-pathogen interactions.</title>
        <authorList>
            <person name="Potnis N."/>
        </authorList>
    </citation>
    <scope>NUCLEOTIDE SEQUENCE [LARGE SCALE GENOMIC DNA]</scope>
    <source>
        <strain evidence="7 8">CFBP 7922</strain>
    </source>
</reference>
<evidence type="ECO:0000256" key="3">
    <source>
        <dbReference type="ARBA" id="ARBA00023002"/>
    </source>
</evidence>